<comment type="caution">
    <text evidence="1">The sequence shown here is derived from an EMBL/GenBank/DDBJ whole genome shotgun (WGS) entry which is preliminary data.</text>
</comment>
<dbReference type="Pfam" id="PF00685">
    <property type="entry name" value="Sulfotransfer_1"/>
    <property type="match status" value="1"/>
</dbReference>
<evidence type="ECO:0000313" key="2">
    <source>
        <dbReference type="Proteomes" id="UP001472677"/>
    </source>
</evidence>
<name>A0ABR1ZGI7_9ROSI</name>
<keyword evidence="2" id="KW-1185">Reference proteome</keyword>
<dbReference type="PANTHER" id="PTHR11783">
    <property type="entry name" value="SULFOTRANSFERASE SULT"/>
    <property type="match status" value="1"/>
</dbReference>
<proteinExistence type="predicted"/>
<gene>
    <name evidence="1" type="ORF">V6N12_055403</name>
</gene>
<dbReference type="Gene3D" id="3.40.50.300">
    <property type="entry name" value="P-loop containing nucleotide triphosphate hydrolases"/>
    <property type="match status" value="1"/>
</dbReference>
<sequence length="124" mass="14302">MLWFPVFQNVVPLGSRPRLSLLYNVPQLARGEIEHPLLNSTPHQLVTFLELDVYRNNPSPDLENICVYKPRFSATHVPRACLPTSIRDSKCKIVHICRNSMDMFISLWIFTNKFGDQIQAPPCH</sequence>
<dbReference type="EMBL" id="JBBPBM010002250">
    <property type="protein sequence ID" value="KAK8479578.1"/>
    <property type="molecule type" value="Genomic_DNA"/>
</dbReference>
<accession>A0ABR1ZGI7</accession>
<evidence type="ECO:0000313" key="1">
    <source>
        <dbReference type="EMBL" id="KAK8479578.1"/>
    </source>
</evidence>
<protein>
    <submittedName>
        <fullName evidence="1">Uncharacterized protein</fullName>
    </submittedName>
</protein>
<reference evidence="1 2" key="1">
    <citation type="journal article" date="2024" name="G3 (Bethesda)">
        <title>Genome assembly of Hibiscus sabdariffa L. provides insights into metabolisms of medicinal natural products.</title>
        <authorList>
            <person name="Kim T."/>
        </authorList>
    </citation>
    <scope>NUCLEOTIDE SEQUENCE [LARGE SCALE GENOMIC DNA]</scope>
    <source>
        <strain evidence="1">TK-2024</strain>
        <tissue evidence="1">Old leaves</tissue>
    </source>
</reference>
<dbReference type="Proteomes" id="UP001472677">
    <property type="component" value="Unassembled WGS sequence"/>
</dbReference>
<organism evidence="1 2">
    <name type="scientific">Hibiscus sabdariffa</name>
    <name type="common">roselle</name>
    <dbReference type="NCBI Taxonomy" id="183260"/>
    <lineage>
        <taxon>Eukaryota</taxon>
        <taxon>Viridiplantae</taxon>
        <taxon>Streptophyta</taxon>
        <taxon>Embryophyta</taxon>
        <taxon>Tracheophyta</taxon>
        <taxon>Spermatophyta</taxon>
        <taxon>Magnoliopsida</taxon>
        <taxon>eudicotyledons</taxon>
        <taxon>Gunneridae</taxon>
        <taxon>Pentapetalae</taxon>
        <taxon>rosids</taxon>
        <taxon>malvids</taxon>
        <taxon>Malvales</taxon>
        <taxon>Malvaceae</taxon>
        <taxon>Malvoideae</taxon>
        <taxon>Hibiscus</taxon>
    </lineage>
</organism>
<dbReference type="SUPFAM" id="SSF52540">
    <property type="entry name" value="P-loop containing nucleoside triphosphate hydrolases"/>
    <property type="match status" value="1"/>
</dbReference>
<dbReference type="InterPro" id="IPR000863">
    <property type="entry name" value="Sulfotransferase_dom"/>
</dbReference>
<dbReference type="InterPro" id="IPR027417">
    <property type="entry name" value="P-loop_NTPase"/>
</dbReference>